<accession>N1QN31</accession>
<protein>
    <submittedName>
        <fullName evidence="1">Uncharacterized protein</fullName>
    </submittedName>
</protein>
<reference evidence="1 2" key="1">
    <citation type="journal article" date="2012" name="PLoS Pathog.">
        <title>Diverse lifestyles and strategies of plant pathogenesis encoded in the genomes of eighteen Dothideomycetes fungi.</title>
        <authorList>
            <person name="Ohm R.A."/>
            <person name="Feau N."/>
            <person name="Henrissat B."/>
            <person name="Schoch C.L."/>
            <person name="Horwitz B.A."/>
            <person name="Barry K.W."/>
            <person name="Condon B.J."/>
            <person name="Copeland A.C."/>
            <person name="Dhillon B."/>
            <person name="Glaser F."/>
            <person name="Hesse C.N."/>
            <person name="Kosti I."/>
            <person name="LaButti K."/>
            <person name="Lindquist E.A."/>
            <person name="Lucas S."/>
            <person name="Salamov A.A."/>
            <person name="Bradshaw R.E."/>
            <person name="Ciuffetti L."/>
            <person name="Hamelin R.C."/>
            <person name="Kema G.H.J."/>
            <person name="Lawrence C."/>
            <person name="Scott J.A."/>
            <person name="Spatafora J.W."/>
            <person name="Turgeon B.G."/>
            <person name="de Wit P.J.G.M."/>
            <person name="Zhong S."/>
            <person name="Goodwin S.B."/>
            <person name="Grigoriev I.V."/>
        </authorList>
    </citation>
    <scope>NUCLEOTIDE SEQUENCE [LARGE SCALE GENOMIC DNA]</scope>
    <source>
        <strain evidence="1 2">SO2202</strain>
    </source>
</reference>
<keyword evidence="2" id="KW-1185">Reference proteome</keyword>
<organism evidence="1 2">
    <name type="scientific">Sphaerulina musiva (strain SO2202)</name>
    <name type="common">Poplar stem canker fungus</name>
    <name type="synonym">Septoria musiva</name>
    <dbReference type="NCBI Taxonomy" id="692275"/>
    <lineage>
        <taxon>Eukaryota</taxon>
        <taxon>Fungi</taxon>
        <taxon>Dikarya</taxon>
        <taxon>Ascomycota</taxon>
        <taxon>Pezizomycotina</taxon>
        <taxon>Dothideomycetes</taxon>
        <taxon>Dothideomycetidae</taxon>
        <taxon>Mycosphaerellales</taxon>
        <taxon>Mycosphaerellaceae</taxon>
        <taxon>Sphaerulina</taxon>
    </lineage>
</organism>
<dbReference type="RefSeq" id="XP_016765614.1">
    <property type="nucleotide sequence ID" value="XM_016910174.1"/>
</dbReference>
<dbReference type="GeneID" id="27907311"/>
<evidence type="ECO:0000313" key="2">
    <source>
        <dbReference type="Proteomes" id="UP000016931"/>
    </source>
</evidence>
<dbReference type="HOGENOM" id="CLU_1235711_0_0_1"/>
<proteinExistence type="predicted"/>
<sequence>MGTCPGVSAGALSGAFIGVDAAFSAILRRDVGLCVVAGRFAGDFRVGVRNRVIGIAVCASYTERDGIPGKRSGSARCGVAISGISSSSSPWVDFLLCEAGRVTEGFLDGVCTADEFLAVGLLSSSSYDSAGGIPGNRSFVADLTAAGVRAAGVRGLDNDRDRLRELRSVLLLETRLAPFAGEAVLSNQASAAGCVFSGILSPSAVLGLELSDTDLRREDMVDRA</sequence>
<dbReference type="Proteomes" id="UP000016931">
    <property type="component" value="Unassembled WGS sequence"/>
</dbReference>
<gene>
    <name evidence="1" type="ORF">SEPMUDRAFT_77818</name>
</gene>
<dbReference type="AlphaFoldDB" id="N1QN31"/>
<name>N1QN31_SPHMS</name>
<evidence type="ECO:0000313" key="1">
    <source>
        <dbReference type="EMBL" id="EMF17493.1"/>
    </source>
</evidence>
<dbReference type="EMBL" id="KB456260">
    <property type="protein sequence ID" value="EMF17493.1"/>
    <property type="molecule type" value="Genomic_DNA"/>
</dbReference>